<evidence type="ECO:0000256" key="1">
    <source>
        <dbReference type="SAM" id="Phobius"/>
    </source>
</evidence>
<reference evidence="2 3" key="1">
    <citation type="submission" date="2019-08" db="EMBL/GenBank/DDBJ databases">
        <title>Amphibian skin-associated Pigmentiphaga: genome sequence and occurrence across geography and hosts.</title>
        <authorList>
            <person name="Bletz M.C."/>
            <person name="Bunk B."/>
            <person name="Sproeer C."/>
            <person name="Biwer P."/>
            <person name="Reiter S."/>
            <person name="Rabemananjara F.C.E."/>
            <person name="Schulz S."/>
            <person name="Overmann J."/>
            <person name="Vences M."/>
        </authorList>
    </citation>
    <scope>NUCLEOTIDE SEQUENCE [LARGE SCALE GENOMIC DNA]</scope>
    <source>
        <strain evidence="2 3">Mada1488</strain>
    </source>
</reference>
<keyword evidence="1" id="KW-0812">Transmembrane</keyword>
<dbReference type="OrthoDB" id="6638528at2"/>
<gene>
    <name evidence="2" type="ORF">FXN63_24765</name>
</gene>
<name>A0A5C0B1M0_9BURK</name>
<dbReference type="AlphaFoldDB" id="A0A5C0B1M0"/>
<dbReference type="Proteomes" id="UP000325161">
    <property type="component" value="Chromosome"/>
</dbReference>
<feature type="transmembrane region" description="Helical" evidence="1">
    <location>
        <begin position="101"/>
        <end position="125"/>
    </location>
</feature>
<dbReference type="RefSeq" id="WP_148818170.1">
    <property type="nucleotide sequence ID" value="NZ_CP043046.1"/>
</dbReference>
<sequence>MDENVTQHLGMTLETQIGVVDYRLQIPALSFASYMRMQRVLLRQPGTRTRKRIGWASLGSLAFWLTAGAMLGAIIGVLTAVHELSGGMWIASETLDRGLEMGGRGMLVLAFLLMVVTAVCGMLCLTRAQRAMLVRVHAAAGDLYGAHTLAIGERGLVMHNASRVLFVPWSSVTQVAKDQDGIFIVADHISAFWVTERVLAALPDRAAFTACLTCHMAAHPRTDRRPA</sequence>
<accession>A0A5C0B1M0</accession>
<dbReference type="KEGG" id="pacr:FXN63_24765"/>
<keyword evidence="3" id="KW-1185">Reference proteome</keyword>
<evidence type="ECO:0000313" key="2">
    <source>
        <dbReference type="EMBL" id="QEI08699.1"/>
    </source>
</evidence>
<keyword evidence="1" id="KW-0472">Membrane</keyword>
<protein>
    <submittedName>
        <fullName evidence="2">YcxB family protein</fullName>
    </submittedName>
</protein>
<keyword evidence="1" id="KW-1133">Transmembrane helix</keyword>
<dbReference type="EMBL" id="CP043046">
    <property type="protein sequence ID" value="QEI08699.1"/>
    <property type="molecule type" value="Genomic_DNA"/>
</dbReference>
<proteinExistence type="predicted"/>
<evidence type="ECO:0000313" key="3">
    <source>
        <dbReference type="Proteomes" id="UP000325161"/>
    </source>
</evidence>
<feature type="transmembrane region" description="Helical" evidence="1">
    <location>
        <begin position="53"/>
        <end position="81"/>
    </location>
</feature>
<organism evidence="2 3">
    <name type="scientific">Pigmentiphaga aceris</name>
    <dbReference type="NCBI Taxonomy" id="1940612"/>
    <lineage>
        <taxon>Bacteria</taxon>
        <taxon>Pseudomonadati</taxon>
        <taxon>Pseudomonadota</taxon>
        <taxon>Betaproteobacteria</taxon>
        <taxon>Burkholderiales</taxon>
        <taxon>Alcaligenaceae</taxon>
        <taxon>Pigmentiphaga</taxon>
    </lineage>
</organism>